<dbReference type="GO" id="GO:0006072">
    <property type="term" value="P:glycerol-3-phosphate metabolic process"/>
    <property type="evidence" value="ECO:0007669"/>
    <property type="project" value="TreeGrafter"/>
</dbReference>
<dbReference type="GO" id="GO:0008654">
    <property type="term" value="P:phospholipid biosynthetic process"/>
    <property type="evidence" value="ECO:0007669"/>
    <property type="project" value="TreeGrafter"/>
</dbReference>
<dbReference type="OrthoDB" id="5962536at2759"/>
<keyword evidence="4 5" id="KW-0808">Transferase</keyword>
<evidence type="ECO:0000313" key="4">
    <source>
        <dbReference type="RefSeq" id="XP_033803338.1"/>
    </source>
</evidence>
<evidence type="ECO:0000313" key="6">
    <source>
        <dbReference type="RefSeq" id="XP_033803340.1"/>
    </source>
</evidence>
<dbReference type="GO" id="GO:0019432">
    <property type="term" value="P:triglyceride biosynthetic process"/>
    <property type="evidence" value="ECO:0007669"/>
    <property type="project" value="TreeGrafter"/>
</dbReference>
<dbReference type="Pfam" id="PF19277">
    <property type="entry name" value="GPAT_C"/>
    <property type="match status" value="1"/>
</dbReference>
<dbReference type="Proteomes" id="UP000515159">
    <property type="component" value="Chromosome 6"/>
</dbReference>
<keyword evidence="3" id="KW-1185">Reference proteome</keyword>
<dbReference type="AlphaFoldDB" id="A0A6P8R0L3"/>
<reference evidence="4 5" key="1">
    <citation type="submission" date="2025-04" db="UniProtKB">
        <authorList>
            <consortium name="RefSeq"/>
        </authorList>
    </citation>
    <scope>IDENTIFICATION</scope>
</reference>
<name>A0A6P8R0L3_GEOSA</name>
<proteinExistence type="predicted"/>
<dbReference type="InterPro" id="IPR045520">
    <property type="entry name" value="GPAT/DHAPAT_C"/>
</dbReference>
<evidence type="ECO:0000259" key="2">
    <source>
        <dbReference type="SMART" id="SM00563"/>
    </source>
</evidence>
<dbReference type="CTD" id="150763"/>
<protein>
    <submittedName>
        <fullName evidence="4 5">Glycerol-3-phosphate acyltransferase 2, mitochondrial isoform X1</fullName>
    </submittedName>
</protein>
<dbReference type="GO" id="GO:0004366">
    <property type="term" value="F:glycerol-3-phosphate O-acyltransferase activity"/>
    <property type="evidence" value="ECO:0007669"/>
    <property type="project" value="TreeGrafter"/>
</dbReference>
<dbReference type="PANTHER" id="PTHR12563">
    <property type="entry name" value="GLYCEROL-3-PHOSPHATE ACYLTRANSFERASE"/>
    <property type="match status" value="1"/>
</dbReference>
<dbReference type="GO" id="GO:0031966">
    <property type="term" value="C:mitochondrial membrane"/>
    <property type="evidence" value="ECO:0007669"/>
    <property type="project" value="TreeGrafter"/>
</dbReference>
<dbReference type="SUPFAM" id="SSF69593">
    <property type="entry name" value="Glycerol-3-phosphate (1)-acyltransferase"/>
    <property type="match status" value="1"/>
</dbReference>
<evidence type="ECO:0000313" key="5">
    <source>
        <dbReference type="RefSeq" id="XP_033803339.1"/>
    </source>
</evidence>
<dbReference type="GeneID" id="117361891"/>
<evidence type="ECO:0000256" key="1">
    <source>
        <dbReference type="SAM" id="MobiDB-lite"/>
    </source>
</evidence>
<dbReference type="SMART" id="SM00563">
    <property type="entry name" value="PlsC"/>
    <property type="match status" value="1"/>
</dbReference>
<evidence type="ECO:0000313" key="3">
    <source>
        <dbReference type="Proteomes" id="UP000515159"/>
    </source>
</evidence>
<sequence length="813" mass="92235">MQCGESGRSMMMEKDHPSANAAVPQSSSHSRKNIHEVIFRPLGLEVKLSFLYRPFVGSCCQKCTPVSWENFFHKPYTNLGFHNPVKITEKSTRFRGWLVRRLCYIVFMFDRKIELENTTDVHDKICNSKRVQDVVAQGLSSKFGNTAVFSASRGLSANGWKKEVLRIVGQIQSPLSTFLIRLLGWGMLKLLNRAFVNVQLHLGQLEMLRIACKKNPQMPVVFLSTHMSQMDGLLLPILLISCGFQMPRVVWGAEVSSPGLRAVLKRFGALFFPLRRECLDNPEFSLLSKAVFASYVEQLLGGGHHLLIFLMKPFTGTWHLSSESRQCLELVLDALQNGASPDVLIVPVGLSYDSVPDCTCTRFSTSVGTILLTILRMLIWQFGCVRIDFAQPFSLKEYITNDAVLNFSTRISPEELLMPVILGKRSYFPNAEREWEPKPELCEKLHDQEKGVIERLSLHTLSGGVSCSALMTVSIVSALLLHKHREGVFLSQLIKDFSWLCEEIIFRNFDVGFSGRRIDLVKHALHILQHCIKLYHLNFGDIYIILRNEESAFITLSQHSTSLLPVFIQEAIGACAVNALLTEKATFVSPMMSHLDILLDEEHLNQKIHCLFNLLPRDILLLPPCCSSYAFCQDVLDTMIQHGLLIMKEAPSQVPACDTGRRRFTEKLMWKAMDDFDDSDSDYNEDIGKRLFTVGETESCPDFFSFLCHLLRPILKIYARTAAFLNEPISGRTDAEYEKQLELFLQKMARIDGSYECMNRNLVAVAVKTFKELGVLQESTGDAKVSLHLSETFSSEENLHVLRTFIQQFIYDD</sequence>
<feature type="region of interest" description="Disordered" evidence="1">
    <location>
        <begin position="1"/>
        <end position="28"/>
    </location>
</feature>
<dbReference type="GO" id="GO:0034587">
    <property type="term" value="P:piRNA processing"/>
    <property type="evidence" value="ECO:0007669"/>
    <property type="project" value="TreeGrafter"/>
</dbReference>
<dbReference type="GO" id="GO:0006631">
    <property type="term" value="P:fatty acid metabolic process"/>
    <property type="evidence" value="ECO:0007669"/>
    <property type="project" value="TreeGrafter"/>
</dbReference>
<gene>
    <name evidence="4 5 6" type="primary">GPAT2</name>
</gene>
<organism evidence="3 5">
    <name type="scientific">Geotrypetes seraphini</name>
    <name type="common">Gaboon caecilian</name>
    <name type="synonym">Caecilia seraphini</name>
    <dbReference type="NCBI Taxonomy" id="260995"/>
    <lineage>
        <taxon>Eukaryota</taxon>
        <taxon>Metazoa</taxon>
        <taxon>Chordata</taxon>
        <taxon>Craniata</taxon>
        <taxon>Vertebrata</taxon>
        <taxon>Euteleostomi</taxon>
        <taxon>Amphibia</taxon>
        <taxon>Gymnophiona</taxon>
        <taxon>Geotrypetes</taxon>
    </lineage>
</organism>
<dbReference type="RefSeq" id="XP_033803340.1">
    <property type="nucleotide sequence ID" value="XM_033947449.1"/>
</dbReference>
<dbReference type="InterPro" id="IPR022284">
    <property type="entry name" value="GPAT/DHAPAT"/>
</dbReference>
<dbReference type="PANTHER" id="PTHR12563:SF15">
    <property type="entry name" value="GLYCEROL-3-PHOSPHATE ACYLTRANSFERASE 2, MITOCHONDRIAL"/>
    <property type="match status" value="1"/>
</dbReference>
<accession>A0A6P8R0L3</accession>
<feature type="domain" description="Phospholipid/glycerol acyltransferase" evidence="2">
    <location>
        <begin position="220"/>
        <end position="353"/>
    </location>
</feature>
<dbReference type="InterPro" id="IPR002123">
    <property type="entry name" value="Plipid/glycerol_acylTrfase"/>
</dbReference>
<keyword evidence="4 5" id="KW-0012">Acyltransferase</keyword>
<dbReference type="RefSeq" id="XP_033803339.1">
    <property type="nucleotide sequence ID" value="XM_033947448.1"/>
</dbReference>
<dbReference type="KEGG" id="gsh:117361891"/>
<dbReference type="RefSeq" id="XP_033803338.1">
    <property type="nucleotide sequence ID" value="XM_033947447.1"/>
</dbReference>